<keyword evidence="5" id="KW-1185">Reference proteome</keyword>
<feature type="signal peptide" evidence="2">
    <location>
        <begin position="1"/>
        <end position="24"/>
    </location>
</feature>
<feature type="chain" id="PRO_5045765001" evidence="2">
    <location>
        <begin position="25"/>
        <end position="219"/>
    </location>
</feature>
<dbReference type="PANTHER" id="PTHR19308:SF14">
    <property type="entry name" value="START DOMAIN-CONTAINING PROTEIN"/>
    <property type="match status" value="1"/>
</dbReference>
<dbReference type="Proteomes" id="UP001291309">
    <property type="component" value="Unassembled WGS sequence"/>
</dbReference>
<dbReference type="InterPro" id="IPR023393">
    <property type="entry name" value="START-like_dom_sf"/>
</dbReference>
<organism evidence="4 5">
    <name type="scientific">Hyalangium rubrum</name>
    <dbReference type="NCBI Taxonomy" id="3103134"/>
    <lineage>
        <taxon>Bacteria</taxon>
        <taxon>Pseudomonadati</taxon>
        <taxon>Myxococcota</taxon>
        <taxon>Myxococcia</taxon>
        <taxon>Myxococcales</taxon>
        <taxon>Cystobacterineae</taxon>
        <taxon>Archangiaceae</taxon>
        <taxon>Hyalangium</taxon>
    </lineage>
</organism>
<evidence type="ECO:0000313" key="4">
    <source>
        <dbReference type="EMBL" id="MDY7229711.1"/>
    </source>
</evidence>
<comment type="caution">
    <text evidence="4">The sequence shown here is derived from an EMBL/GenBank/DDBJ whole genome shotgun (WGS) entry which is preliminary data.</text>
</comment>
<dbReference type="InterPro" id="IPR002913">
    <property type="entry name" value="START_lipid-bd_dom"/>
</dbReference>
<dbReference type="PIRSF" id="PIRSF039033">
    <property type="entry name" value="START_dom"/>
    <property type="match status" value="1"/>
</dbReference>
<dbReference type="PANTHER" id="PTHR19308">
    <property type="entry name" value="PHOSPHATIDYLCHOLINE TRANSFER PROTEIN"/>
    <property type="match status" value="1"/>
</dbReference>
<protein>
    <submittedName>
        <fullName evidence="4">START domain-containing protein</fullName>
    </submittedName>
</protein>
<dbReference type="Gene3D" id="3.30.530.20">
    <property type="match status" value="1"/>
</dbReference>
<dbReference type="Pfam" id="PF03364">
    <property type="entry name" value="Polyketide_cyc"/>
    <property type="match status" value="1"/>
</dbReference>
<dbReference type="SUPFAM" id="SSF55961">
    <property type="entry name" value="Bet v1-like"/>
    <property type="match status" value="1"/>
</dbReference>
<dbReference type="RefSeq" id="WP_321548434.1">
    <property type="nucleotide sequence ID" value="NZ_JAXIVS010000009.1"/>
</dbReference>
<sequence length="219" mass="24220">MLDVKWLGWCGAVALVLGAGVAGAADEWKTVEDDPVVIKVRPRPDGDGKEVWAEGDVEADAYDVQTALRDAESFRLWMPYVKESRRVSTREDGSWVAYAKLNLPVITARDYAVHIVEERTLSEDGQGEYLQRWKAAEGEVPERQGVVRLKHNEGIWQVTSKGEGKAHIVYKFSVDPGGSIPKWAANFGQKDGVLKTLEAVEERAKKLGQERKKGSSAGN</sequence>
<dbReference type="PROSITE" id="PS50848">
    <property type="entry name" value="START"/>
    <property type="match status" value="1"/>
</dbReference>
<evidence type="ECO:0000313" key="5">
    <source>
        <dbReference type="Proteomes" id="UP001291309"/>
    </source>
</evidence>
<dbReference type="InterPro" id="IPR028347">
    <property type="entry name" value="START_dom_prot"/>
</dbReference>
<accession>A0ABU5H8Z6</accession>
<proteinExistence type="inferred from homology"/>
<feature type="domain" description="START" evidence="3">
    <location>
        <begin position="28"/>
        <end position="209"/>
    </location>
</feature>
<dbReference type="InterPro" id="IPR051213">
    <property type="entry name" value="START_lipid_transfer"/>
</dbReference>
<dbReference type="InterPro" id="IPR005031">
    <property type="entry name" value="COQ10_START"/>
</dbReference>
<keyword evidence="2" id="KW-0732">Signal</keyword>
<comment type="similarity">
    <text evidence="1">Belongs to the ribosome association toxin RatA family.</text>
</comment>
<reference evidence="4 5" key="1">
    <citation type="submission" date="2023-12" db="EMBL/GenBank/DDBJ databases">
        <title>the genome sequence of Hyalangium sp. s54d21.</title>
        <authorList>
            <person name="Zhang X."/>
        </authorList>
    </citation>
    <scope>NUCLEOTIDE SEQUENCE [LARGE SCALE GENOMIC DNA]</scope>
    <source>
        <strain evidence="5">s54d21</strain>
    </source>
</reference>
<name>A0ABU5H8Z6_9BACT</name>
<evidence type="ECO:0000259" key="3">
    <source>
        <dbReference type="PROSITE" id="PS50848"/>
    </source>
</evidence>
<dbReference type="EMBL" id="JAXIVS010000009">
    <property type="protein sequence ID" value="MDY7229711.1"/>
    <property type="molecule type" value="Genomic_DNA"/>
</dbReference>
<gene>
    <name evidence="4" type="ORF">SYV04_25180</name>
</gene>
<evidence type="ECO:0000256" key="2">
    <source>
        <dbReference type="SAM" id="SignalP"/>
    </source>
</evidence>
<evidence type="ECO:0000256" key="1">
    <source>
        <dbReference type="ARBA" id="ARBA00008918"/>
    </source>
</evidence>